<evidence type="ECO:0000256" key="1">
    <source>
        <dbReference type="SAM" id="SignalP"/>
    </source>
</evidence>
<dbReference type="EMBL" id="AJWJ01000400">
    <property type="protein sequence ID" value="KAF2071214.1"/>
    <property type="molecule type" value="Genomic_DNA"/>
</dbReference>
<keyword evidence="1" id="KW-0732">Signal</keyword>
<sequence length="508" mass="59134">MKIFLFFFFILLIFWAKNGLCTYIPTEETLNTINELLISTRTVGNETVFIPIGFSFTDESEVENAFEFLPGTWLALEKELIYVDDTGPIFYRTLKKFSMVQVQEIIFMDELDKEEKDKFHDVTDGFEEDDPATDPLAIIIESYNSFTAAKKFNEYYMYTLFFPPVASLQMLIDQSEGTPIDGGRYRKYKQPVDGKKVSVVKKDIEKYDEGFPNCETIHFFYTLQGDRDKQHYNALLLIKDSDDDITSSLSNKLQRLEAVRYRMLTYYSARESPISPGEGQEGPDNSPTKDVEIPSYQDKVIQCFLDSDTLFYSSTRYQIKLRAIIILERILFPLFDMVCEEDWREDCWDTATSLLTETSVINMAEKGFLMDCISGIVEDDEEMQEKLYGSGQYKNIYENQKYKFSAPIAPLTRNRDVIVETDSSIKVRDYDKPENQITLGMFYDLFLKRSNHGWCTGKQNTLLCMGRINPEKVKDSKRKEINGLIKKIRNDILRYEKSTYTKRSLRGK</sequence>
<feature type="signal peptide" evidence="1">
    <location>
        <begin position="1"/>
        <end position="21"/>
    </location>
</feature>
<comment type="caution">
    <text evidence="2">The sequence shown here is derived from an EMBL/GenBank/DDBJ whole genome shotgun (WGS) entry which is preliminary data.</text>
</comment>
<evidence type="ECO:0008006" key="4">
    <source>
        <dbReference type="Google" id="ProtNLM"/>
    </source>
</evidence>
<accession>A0A8J4PPL9</accession>
<proteinExistence type="predicted"/>
<evidence type="ECO:0000313" key="3">
    <source>
        <dbReference type="Proteomes" id="UP000695562"/>
    </source>
</evidence>
<gene>
    <name evidence="2" type="ORF">CYY_007466</name>
</gene>
<evidence type="ECO:0000313" key="2">
    <source>
        <dbReference type="EMBL" id="KAF2071214.1"/>
    </source>
</evidence>
<dbReference type="Proteomes" id="UP000695562">
    <property type="component" value="Unassembled WGS sequence"/>
</dbReference>
<reference evidence="2" key="1">
    <citation type="submission" date="2020-01" db="EMBL/GenBank/DDBJ databases">
        <title>Development of genomics and gene disruption for Polysphondylium violaceum indicates a role for the polyketide synthase stlB in stalk morphogenesis.</title>
        <authorList>
            <person name="Narita B."/>
            <person name="Kawabe Y."/>
            <person name="Kin K."/>
            <person name="Saito T."/>
            <person name="Gibbs R."/>
            <person name="Kuspa A."/>
            <person name="Muzny D."/>
            <person name="Queller D."/>
            <person name="Richards S."/>
            <person name="Strassman J."/>
            <person name="Sucgang R."/>
            <person name="Worley K."/>
            <person name="Schaap P."/>
        </authorList>
    </citation>
    <scope>NUCLEOTIDE SEQUENCE</scope>
    <source>
        <strain evidence="2">QSvi11</strain>
    </source>
</reference>
<name>A0A8J4PPL9_9MYCE</name>
<dbReference type="AlphaFoldDB" id="A0A8J4PPL9"/>
<organism evidence="2 3">
    <name type="scientific">Polysphondylium violaceum</name>
    <dbReference type="NCBI Taxonomy" id="133409"/>
    <lineage>
        <taxon>Eukaryota</taxon>
        <taxon>Amoebozoa</taxon>
        <taxon>Evosea</taxon>
        <taxon>Eumycetozoa</taxon>
        <taxon>Dictyostelia</taxon>
        <taxon>Dictyosteliales</taxon>
        <taxon>Dictyosteliaceae</taxon>
        <taxon>Polysphondylium</taxon>
    </lineage>
</organism>
<protein>
    <recommendedName>
        <fullName evidence="4">Secreted protein</fullName>
    </recommendedName>
</protein>
<feature type="chain" id="PRO_5035311947" description="Secreted protein" evidence="1">
    <location>
        <begin position="22"/>
        <end position="508"/>
    </location>
</feature>
<keyword evidence="3" id="KW-1185">Reference proteome</keyword>